<proteinExistence type="predicted"/>
<dbReference type="Gene3D" id="3.30.200.120">
    <property type="match status" value="1"/>
</dbReference>
<evidence type="ECO:0000256" key="1">
    <source>
        <dbReference type="ARBA" id="ARBA00022679"/>
    </source>
</evidence>
<dbReference type="Gene3D" id="1.10.1070.20">
    <property type="match status" value="1"/>
</dbReference>
<gene>
    <name evidence="4" type="ORF">ETP43_16645</name>
</gene>
<evidence type="ECO:0000259" key="3">
    <source>
        <dbReference type="Pfam" id="PF07804"/>
    </source>
</evidence>
<dbReference type="Pfam" id="PF07804">
    <property type="entry name" value="HipA_C"/>
    <property type="match status" value="1"/>
</dbReference>
<evidence type="ECO:0000256" key="2">
    <source>
        <dbReference type="ARBA" id="ARBA00022777"/>
    </source>
</evidence>
<organism evidence="4 5">
    <name type="scientific">Blautia faecicola</name>
    <dbReference type="NCBI Taxonomy" id="2509240"/>
    <lineage>
        <taxon>Bacteria</taxon>
        <taxon>Bacillati</taxon>
        <taxon>Bacillota</taxon>
        <taxon>Clostridia</taxon>
        <taxon>Lachnospirales</taxon>
        <taxon>Lachnospiraceae</taxon>
        <taxon>Blautia</taxon>
    </lineage>
</organism>
<dbReference type="GO" id="GO:0016301">
    <property type="term" value="F:kinase activity"/>
    <property type="evidence" value="ECO:0007669"/>
    <property type="project" value="UniProtKB-KW"/>
</dbReference>
<evidence type="ECO:0000313" key="5">
    <source>
        <dbReference type="Proteomes" id="UP000290106"/>
    </source>
</evidence>
<dbReference type="AlphaFoldDB" id="A0A4Q1RDF6"/>
<reference evidence="4 5" key="1">
    <citation type="submission" date="2019-01" db="EMBL/GenBank/DDBJ databases">
        <title>Blautia sp. nov. KGMB01111 isolated human feces.</title>
        <authorList>
            <person name="Park J.-E."/>
            <person name="Kim J.-S."/>
            <person name="Park S.-H."/>
        </authorList>
    </citation>
    <scope>NUCLEOTIDE SEQUENCE [LARGE SCALE GENOMIC DNA]</scope>
    <source>
        <strain evidence="4 5">KGMB01111</strain>
    </source>
</reference>
<feature type="domain" description="HipA-like C-terminal" evidence="3">
    <location>
        <begin position="29"/>
        <end position="194"/>
    </location>
</feature>
<dbReference type="InterPro" id="IPR012893">
    <property type="entry name" value="HipA-like_C"/>
</dbReference>
<keyword evidence="2" id="KW-0418">Kinase</keyword>
<keyword evidence="1" id="KW-0808">Transferase</keyword>
<dbReference type="EMBL" id="SDKC01000002">
    <property type="protein sequence ID" value="RXS72606.1"/>
    <property type="molecule type" value="Genomic_DNA"/>
</dbReference>
<dbReference type="RefSeq" id="WP_129259722.1">
    <property type="nucleotide sequence ID" value="NZ_SDKC01000002.1"/>
</dbReference>
<evidence type="ECO:0000313" key="4">
    <source>
        <dbReference type="EMBL" id="RXS72606.1"/>
    </source>
</evidence>
<dbReference type="Proteomes" id="UP000290106">
    <property type="component" value="Unassembled WGS sequence"/>
</dbReference>
<accession>A0A4Q1RDF6</accession>
<sequence>MIDFTNCTLDNLRAYDGANGSKICVFYNDERYMIKFPALAKDNKDMHYSNGCLNEHIASSIFSSLGIETQETKLGVYRNKSVVACKDFCEPGERILNFGMIKNRCIDSDKSGFGTELQSVLDAIDMQQVYDPLKMKDHFWKMFAADALLGNFDRHNGNWGIVVNEINNHVRIAPVYDNGSCLYPQLTDKQMENILNDRNELDRRLYVFPNSALKLNDKKINYLDFLSNTKDPNCIEALRYVQRHYDQKKVDKILNETPMSDIKRNFYHTMITARKEHIIDKAMEQHLDKNIRLKDGSYITGKELQSLILSGKTVSLWKEDKDKIHTIEKPDR</sequence>
<keyword evidence="5" id="KW-1185">Reference proteome</keyword>
<protein>
    <submittedName>
        <fullName evidence="4">CtkA family protein</fullName>
    </submittedName>
</protein>
<dbReference type="OrthoDB" id="9812605at2"/>
<name>A0A4Q1RDF6_9FIRM</name>
<comment type="caution">
    <text evidence="4">The sequence shown here is derived from an EMBL/GenBank/DDBJ whole genome shotgun (WGS) entry which is preliminary data.</text>
</comment>
<dbReference type="CDD" id="cd17792">
    <property type="entry name" value="CtkA"/>
    <property type="match status" value="1"/>
</dbReference>